<dbReference type="RefSeq" id="WP_160771019.1">
    <property type="nucleotide sequence ID" value="NZ_WTYV01000002.1"/>
</dbReference>
<dbReference type="AlphaFoldDB" id="A0A844YVI8"/>
<evidence type="ECO:0000313" key="2">
    <source>
        <dbReference type="EMBL" id="MXO71066.1"/>
    </source>
</evidence>
<dbReference type="OrthoDB" id="7470453at2"/>
<organism evidence="2 3">
    <name type="scientific">Alteraurantiacibacter buctensis</name>
    <dbReference type="NCBI Taxonomy" id="1503981"/>
    <lineage>
        <taxon>Bacteria</taxon>
        <taxon>Pseudomonadati</taxon>
        <taxon>Pseudomonadota</taxon>
        <taxon>Alphaproteobacteria</taxon>
        <taxon>Sphingomonadales</taxon>
        <taxon>Erythrobacteraceae</taxon>
        <taxon>Alteraurantiacibacter</taxon>
    </lineage>
</organism>
<gene>
    <name evidence="2" type="ORF">GRI99_05360</name>
</gene>
<evidence type="ECO:0008006" key="4">
    <source>
        <dbReference type="Google" id="ProtNLM"/>
    </source>
</evidence>
<accession>A0A844YVI8</accession>
<keyword evidence="1" id="KW-0732">Signal</keyword>
<dbReference type="Proteomes" id="UP000466966">
    <property type="component" value="Unassembled WGS sequence"/>
</dbReference>
<evidence type="ECO:0000256" key="1">
    <source>
        <dbReference type="SAM" id="SignalP"/>
    </source>
</evidence>
<comment type="caution">
    <text evidence="2">The sequence shown here is derived from an EMBL/GenBank/DDBJ whole genome shotgun (WGS) entry which is preliminary data.</text>
</comment>
<sequence length="286" mass="29931">MRQNQPLSARPPRMICTVLASVLLAGLAACEQPADEADPVAEPEPLPSAAPSLPAVLPGLSRADLIAAVNRAASDYAAGTVRADSDPLVGRTFAVTMAFGCGGPVAESADAAEQPGLPVALWDGEREAIALRLTPASWAESPVIAREGEESGWEAVEGFWLPRPWLTGNGCPAPRGGEAGADSVPASPQTLGIAAIFEEGGSRIGRRNGRPYAFTVRGERDEQLVAPPQGYRLVLEGRTVAFPDGRAVRCQSASADVRPVCVVASRLDRVAFETADGKLLSEWRSS</sequence>
<evidence type="ECO:0000313" key="3">
    <source>
        <dbReference type="Proteomes" id="UP000466966"/>
    </source>
</evidence>
<name>A0A844YVI8_9SPHN</name>
<dbReference type="EMBL" id="WTYV01000002">
    <property type="protein sequence ID" value="MXO71066.1"/>
    <property type="molecule type" value="Genomic_DNA"/>
</dbReference>
<dbReference type="PROSITE" id="PS51257">
    <property type="entry name" value="PROKAR_LIPOPROTEIN"/>
    <property type="match status" value="1"/>
</dbReference>
<reference evidence="2 3" key="1">
    <citation type="submission" date="2019-12" db="EMBL/GenBank/DDBJ databases">
        <title>Genomic-based taxomic classification of the family Erythrobacteraceae.</title>
        <authorList>
            <person name="Xu L."/>
        </authorList>
    </citation>
    <scope>NUCLEOTIDE SEQUENCE [LARGE SCALE GENOMIC DNA]</scope>
    <source>
        <strain evidence="2 3">M0322</strain>
    </source>
</reference>
<keyword evidence="3" id="KW-1185">Reference proteome</keyword>
<proteinExistence type="predicted"/>
<feature type="chain" id="PRO_5032885842" description="Lipoprotein" evidence="1">
    <location>
        <begin position="35"/>
        <end position="286"/>
    </location>
</feature>
<feature type="signal peptide" evidence="1">
    <location>
        <begin position="1"/>
        <end position="34"/>
    </location>
</feature>
<protein>
    <recommendedName>
        <fullName evidence="4">Lipoprotein</fullName>
    </recommendedName>
</protein>